<dbReference type="PANTHER" id="PTHR43711">
    <property type="entry name" value="TWO-COMPONENT HISTIDINE KINASE"/>
    <property type="match status" value="1"/>
</dbReference>
<feature type="domain" description="Histidine kinase" evidence="9">
    <location>
        <begin position="413"/>
        <end position="634"/>
    </location>
</feature>
<dbReference type="PROSITE" id="PS50109">
    <property type="entry name" value="HIS_KIN"/>
    <property type="match status" value="1"/>
</dbReference>
<evidence type="ECO:0000256" key="1">
    <source>
        <dbReference type="ARBA" id="ARBA00000085"/>
    </source>
</evidence>
<dbReference type="Gene3D" id="3.30.565.10">
    <property type="entry name" value="Histidine kinase-like ATPase, C-terminal domain"/>
    <property type="match status" value="1"/>
</dbReference>
<comment type="catalytic activity">
    <reaction evidence="1">
        <text>ATP + protein L-histidine = ADP + protein N-phospho-L-histidine.</text>
        <dbReference type="EC" id="2.7.13.3"/>
    </reaction>
</comment>
<feature type="chain" id="PRO_5021204468" description="histidine kinase" evidence="8">
    <location>
        <begin position="21"/>
        <end position="635"/>
    </location>
</feature>
<keyword evidence="11" id="KW-1185">Reference proteome</keyword>
<dbReference type="Gene3D" id="1.25.40.10">
    <property type="entry name" value="Tetratricopeptide repeat domain"/>
    <property type="match status" value="2"/>
</dbReference>
<dbReference type="InterPro" id="IPR036097">
    <property type="entry name" value="HisK_dim/P_sf"/>
</dbReference>
<dbReference type="InterPro" id="IPR050736">
    <property type="entry name" value="Sensor_HK_Regulatory"/>
</dbReference>
<dbReference type="InterPro" id="IPR011990">
    <property type="entry name" value="TPR-like_helical_dom_sf"/>
</dbReference>
<feature type="signal peptide" evidence="8">
    <location>
        <begin position="1"/>
        <end position="20"/>
    </location>
</feature>
<sequence>MRHCLLFLLLWGLTAPVARAQDQATVQRLRRQLPHLPASPGRVLVLDSLSYALHDLSPDTARRYGEQAVALAQRLHDQRGLMQSLNTLGSCYAVLSDGAHALQLYAQALGLARQLNSADGLVRSHASMAAVHHERADTVQAGQHYRAALALADRPGVRPATQLLLYGNLSSFFFYLEQNAKALHYTERALALARRTGSAVHESIYLANLSTYHFNAKRYAQAEELIQRALRLTQEAHQPRFEAGNLELWSLMNLEKNQVAEAGVLARRALRQARLGQSQERVLDAYSLLATVATRQDQYRQAYAWQERYVALNDSLNNGRRLAMLTALQSRYDSEDKENQIQLLTQQTELQQLRNRELWGAIAALVLGLAGFGFLYWQLRRSRAALAANNRALHETTAELRQMAASKDRLYAIVAHDLRGPVTSFVGVTELIGFYLKRGDQEGLQRLPALVRQSAQSLNNLLDNLLNWAVSQTGELAYRPERVPVAALFAESQELYHTTAEAKQITLEARNPAGLVLWADQNMARTILRNLVGNALKFTPLGGTVQFSAAPGTRPGTVLLTVTDSGHGMPANLVAEVLSASALTTPTAPLGPRTGTGLGLLLCKAFVQRHGGTLDIRSVPGGGTSVLVELPLVAA</sequence>
<gene>
    <name evidence="10" type="ORF">E5K00_20410</name>
</gene>
<reference evidence="10 11" key="1">
    <citation type="submission" date="2019-04" db="EMBL/GenBank/DDBJ databases">
        <authorList>
            <person name="Feng G."/>
            <person name="Zhang J."/>
            <person name="Zhu H."/>
        </authorList>
    </citation>
    <scope>NUCLEOTIDE SEQUENCE [LARGE SCALE GENOMIC DNA]</scope>
    <source>
        <strain evidence="10 11">JCM 31653</strain>
    </source>
</reference>
<dbReference type="SMART" id="SM00388">
    <property type="entry name" value="HisKA"/>
    <property type="match status" value="1"/>
</dbReference>
<dbReference type="GO" id="GO:0000155">
    <property type="term" value="F:phosphorelay sensor kinase activity"/>
    <property type="evidence" value="ECO:0007669"/>
    <property type="project" value="InterPro"/>
</dbReference>
<dbReference type="Gene3D" id="1.10.287.130">
    <property type="match status" value="1"/>
</dbReference>
<dbReference type="RefSeq" id="WP_135465169.1">
    <property type="nucleotide sequence ID" value="NZ_SRLC01000003.1"/>
</dbReference>
<dbReference type="InterPro" id="IPR004358">
    <property type="entry name" value="Sig_transdc_His_kin-like_C"/>
</dbReference>
<evidence type="ECO:0000256" key="7">
    <source>
        <dbReference type="SAM" id="Phobius"/>
    </source>
</evidence>
<dbReference type="CDD" id="cd00075">
    <property type="entry name" value="HATPase"/>
    <property type="match status" value="1"/>
</dbReference>
<dbReference type="InterPro" id="IPR003594">
    <property type="entry name" value="HATPase_dom"/>
</dbReference>
<keyword evidence="6" id="KW-0902">Two-component regulatory system</keyword>
<evidence type="ECO:0000256" key="5">
    <source>
        <dbReference type="ARBA" id="ARBA00022777"/>
    </source>
</evidence>
<dbReference type="InterPro" id="IPR019734">
    <property type="entry name" value="TPR_rpt"/>
</dbReference>
<keyword evidence="7" id="KW-1133">Transmembrane helix</keyword>
<dbReference type="Pfam" id="PF02518">
    <property type="entry name" value="HATPase_c"/>
    <property type="match status" value="1"/>
</dbReference>
<keyword evidence="4" id="KW-0808">Transferase</keyword>
<accession>A0A4Z0PRL0</accession>
<dbReference type="AlphaFoldDB" id="A0A4Z0PRL0"/>
<dbReference type="PANTHER" id="PTHR43711:SF31">
    <property type="entry name" value="HISTIDINE KINASE"/>
    <property type="match status" value="1"/>
</dbReference>
<dbReference type="EC" id="2.7.13.3" evidence="2"/>
<evidence type="ECO:0000313" key="10">
    <source>
        <dbReference type="EMBL" id="TGE20367.1"/>
    </source>
</evidence>
<dbReference type="SUPFAM" id="SSF48452">
    <property type="entry name" value="TPR-like"/>
    <property type="match status" value="2"/>
</dbReference>
<dbReference type="Pfam" id="PF13374">
    <property type="entry name" value="TPR_10"/>
    <property type="match status" value="1"/>
</dbReference>
<keyword evidence="8" id="KW-0732">Signal</keyword>
<organism evidence="10 11">
    <name type="scientific">Hymenobacter aquaticus</name>
    <dbReference type="NCBI Taxonomy" id="1867101"/>
    <lineage>
        <taxon>Bacteria</taxon>
        <taxon>Pseudomonadati</taxon>
        <taxon>Bacteroidota</taxon>
        <taxon>Cytophagia</taxon>
        <taxon>Cytophagales</taxon>
        <taxon>Hymenobacteraceae</taxon>
        <taxon>Hymenobacter</taxon>
    </lineage>
</organism>
<evidence type="ECO:0000256" key="6">
    <source>
        <dbReference type="ARBA" id="ARBA00023012"/>
    </source>
</evidence>
<dbReference type="SMART" id="SM00028">
    <property type="entry name" value="TPR"/>
    <property type="match status" value="5"/>
</dbReference>
<keyword evidence="5" id="KW-0418">Kinase</keyword>
<evidence type="ECO:0000256" key="8">
    <source>
        <dbReference type="SAM" id="SignalP"/>
    </source>
</evidence>
<dbReference type="InterPro" id="IPR003661">
    <property type="entry name" value="HisK_dim/P_dom"/>
</dbReference>
<evidence type="ECO:0000259" key="9">
    <source>
        <dbReference type="PROSITE" id="PS50109"/>
    </source>
</evidence>
<keyword evidence="3" id="KW-0597">Phosphoprotein</keyword>
<dbReference type="InterPro" id="IPR036890">
    <property type="entry name" value="HATPase_C_sf"/>
</dbReference>
<keyword evidence="7" id="KW-0812">Transmembrane</keyword>
<dbReference type="OrthoDB" id="9810447at2"/>
<evidence type="ECO:0000256" key="3">
    <source>
        <dbReference type="ARBA" id="ARBA00022553"/>
    </source>
</evidence>
<keyword evidence="7" id="KW-0472">Membrane</keyword>
<dbReference type="SMART" id="SM00387">
    <property type="entry name" value="HATPase_c"/>
    <property type="match status" value="1"/>
</dbReference>
<evidence type="ECO:0000313" key="11">
    <source>
        <dbReference type="Proteomes" id="UP000297549"/>
    </source>
</evidence>
<proteinExistence type="predicted"/>
<dbReference type="SUPFAM" id="SSF55874">
    <property type="entry name" value="ATPase domain of HSP90 chaperone/DNA topoisomerase II/histidine kinase"/>
    <property type="match status" value="1"/>
</dbReference>
<dbReference type="EMBL" id="SRLC01000003">
    <property type="protein sequence ID" value="TGE20367.1"/>
    <property type="molecule type" value="Genomic_DNA"/>
</dbReference>
<comment type="caution">
    <text evidence="10">The sequence shown here is derived from an EMBL/GenBank/DDBJ whole genome shotgun (WGS) entry which is preliminary data.</text>
</comment>
<dbReference type="Proteomes" id="UP000297549">
    <property type="component" value="Unassembled WGS sequence"/>
</dbReference>
<feature type="transmembrane region" description="Helical" evidence="7">
    <location>
        <begin position="358"/>
        <end position="377"/>
    </location>
</feature>
<evidence type="ECO:0000256" key="2">
    <source>
        <dbReference type="ARBA" id="ARBA00012438"/>
    </source>
</evidence>
<dbReference type="InterPro" id="IPR005467">
    <property type="entry name" value="His_kinase_dom"/>
</dbReference>
<dbReference type="PRINTS" id="PR00344">
    <property type="entry name" value="BCTRLSENSOR"/>
</dbReference>
<dbReference type="SUPFAM" id="SSF47384">
    <property type="entry name" value="Homodimeric domain of signal transducing histidine kinase"/>
    <property type="match status" value="1"/>
</dbReference>
<protein>
    <recommendedName>
        <fullName evidence="2">histidine kinase</fullName>
        <ecNumber evidence="2">2.7.13.3</ecNumber>
    </recommendedName>
</protein>
<name>A0A4Z0PRL0_9BACT</name>
<evidence type="ECO:0000256" key="4">
    <source>
        <dbReference type="ARBA" id="ARBA00022679"/>
    </source>
</evidence>